<evidence type="ECO:0000313" key="3">
    <source>
        <dbReference type="Proteomes" id="UP000827986"/>
    </source>
</evidence>
<evidence type="ECO:0000313" key="2">
    <source>
        <dbReference type="EMBL" id="KAH1169888.1"/>
    </source>
</evidence>
<sequence>MSHSLRAAGTASTCTRAPVPAAAAQPPPGRGGGGRRELVTSPAQPTHVRAGAAGGVEGGGSGCARWGWSLQQPLPPPPAGGAVWAGRGRPRDAPSVPLSHPPPCPGPQVPTATAHKAGMGEFAPSLEKEESLLVPSFPFFLSHACCQRWTGTCQLFKCAQHHRITVYLFVSGWGREAGCLLENGVGHLPRCLSLKRRKLADQADTFF</sequence>
<dbReference type="AlphaFoldDB" id="A0A9D4AT69"/>
<feature type="region of interest" description="Disordered" evidence="1">
    <location>
        <begin position="1"/>
        <end position="114"/>
    </location>
</feature>
<keyword evidence="3" id="KW-1185">Reference proteome</keyword>
<comment type="caution">
    <text evidence="2">The sequence shown here is derived from an EMBL/GenBank/DDBJ whole genome shotgun (WGS) entry which is preliminary data.</text>
</comment>
<name>A0A9D4AT69_9SAUR</name>
<dbReference type="EMBL" id="JAHDVG010000484">
    <property type="protein sequence ID" value="KAH1169888.1"/>
    <property type="molecule type" value="Genomic_DNA"/>
</dbReference>
<proteinExistence type="predicted"/>
<accession>A0A9D4AT69</accession>
<organism evidence="2 3">
    <name type="scientific">Mauremys mutica</name>
    <name type="common">yellowpond turtle</name>
    <dbReference type="NCBI Taxonomy" id="74926"/>
    <lineage>
        <taxon>Eukaryota</taxon>
        <taxon>Metazoa</taxon>
        <taxon>Chordata</taxon>
        <taxon>Craniata</taxon>
        <taxon>Vertebrata</taxon>
        <taxon>Euteleostomi</taxon>
        <taxon>Archelosauria</taxon>
        <taxon>Testudinata</taxon>
        <taxon>Testudines</taxon>
        <taxon>Cryptodira</taxon>
        <taxon>Durocryptodira</taxon>
        <taxon>Testudinoidea</taxon>
        <taxon>Geoemydidae</taxon>
        <taxon>Geoemydinae</taxon>
        <taxon>Mauremys</taxon>
    </lineage>
</organism>
<feature type="compositionally biased region" description="Pro residues" evidence="1">
    <location>
        <begin position="99"/>
        <end position="108"/>
    </location>
</feature>
<dbReference type="Proteomes" id="UP000827986">
    <property type="component" value="Unassembled WGS sequence"/>
</dbReference>
<protein>
    <submittedName>
        <fullName evidence="2">Uncharacterized protein</fullName>
    </submittedName>
</protein>
<feature type="compositionally biased region" description="Gly residues" evidence="1">
    <location>
        <begin position="52"/>
        <end position="62"/>
    </location>
</feature>
<gene>
    <name evidence="2" type="ORF">KIL84_000873</name>
</gene>
<reference evidence="2" key="1">
    <citation type="submission" date="2021-09" db="EMBL/GenBank/DDBJ databases">
        <title>The genome of Mauremys mutica provides insights into the evolution of semi-aquatic lifestyle.</title>
        <authorList>
            <person name="Gong S."/>
            <person name="Gao Y."/>
        </authorList>
    </citation>
    <scope>NUCLEOTIDE SEQUENCE</scope>
    <source>
        <strain evidence="2">MM-2020</strain>
        <tissue evidence="2">Muscle</tissue>
    </source>
</reference>
<evidence type="ECO:0000256" key="1">
    <source>
        <dbReference type="SAM" id="MobiDB-lite"/>
    </source>
</evidence>